<evidence type="ECO:0000313" key="2">
    <source>
        <dbReference type="EMBL" id="MCL7344642.1"/>
    </source>
</evidence>
<gene>
    <name evidence="2" type="ORF">TQ35_008735</name>
    <name evidence="1" type="ORF">TQ35_05735</name>
</gene>
<comment type="caution">
    <text evidence="1">The sequence shown here is derived from an EMBL/GenBank/DDBJ whole genome shotgun (WGS) entry which is preliminary data.</text>
</comment>
<name>A0A0F2LPH7_9CREN</name>
<reference evidence="2" key="2">
    <citation type="submission" date="2022-05" db="EMBL/GenBank/DDBJ databases">
        <title>Metagenome Sequencing of an Archaeal-Dominated Microbial Community from a Hot Spring at the Los Azufres Geothermal Field, Mexico.</title>
        <authorList>
            <person name="Marin-Paredes R."/>
            <person name="Martinez-Romero E."/>
            <person name="Servin-Garciduenas L.E."/>
        </authorList>
    </citation>
    <scope>NUCLEOTIDE SEQUENCE</scope>
    <source>
        <strain evidence="2">AZ1-454</strain>
    </source>
</reference>
<accession>A0A0F2LPH7</accession>
<sequence length="224" mass="24160">MSVTPNFEDAVLNTFSQKSITSEYYLMPINTVVLQDNNGNTVATITDVEVSYLSGILTVTGEFQAQSSTTVATALIGNTYKGVFIPYFTVSNLSISVSQGNYYEVTATVTLNNATLQLSPFTSGNLDINRLIDIIGNILANNPLYVGKKGHFFDAIYVVNTTSNIAQSFAIPITILTIQAGVLYIGGVTPSVVVGNEIVLRDNNQNDLIRVSSSTPITIKKEDK</sequence>
<protein>
    <submittedName>
        <fullName evidence="1">Uncharacterized protein</fullName>
    </submittedName>
</protein>
<proteinExistence type="predicted"/>
<evidence type="ECO:0000313" key="1">
    <source>
        <dbReference type="EMBL" id="KJR78729.1"/>
    </source>
</evidence>
<reference evidence="1" key="1">
    <citation type="submission" date="2015-03" db="EMBL/GenBank/DDBJ databases">
        <title>Metagenome Sequencing of an Archaeal-Dominated Microbial Community from a Hot Spring at the Los Azufres Geothermal Field, Mexico.</title>
        <authorList>
            <person name="Servin-Garciduenas L.E."/>
            <person name="Martinez-Romero E."/>
        </authorList>
    </citation>
    <scope>NUCLEOTIDE SEQUENCE [LARGE SCALE GENOMIC DNA]</scope>
    <source>
        <strain evidence="1">AZ1-454</strain>
    </source>
</reference>
<dbReference type="AlphaFoldDB" id="A0A0F2LPH7"/>
<dbReference type="EMBL" id="JZWS01000058">
    <property type="protein sequence ID" value="KJR78729.1"/>
    <property type="molecule type" value="Genomic_DNA"/>
</dbReference>
<organism evidence="1">
    <name type="scientific">Candidatus Aramenus sulfurataquae</name>
    <dbReference type="NCBI Taxonomy" id="1326980"/>
    <lineage>
        <taxon>Archaea</taxon>
        <taxon>Thermoproteota</taxon>
        <taxon>Thermoprotei</taxon>
        <taxon>Sulfolobales</taxon>
        <taxon>Sulfolobaceae</taxon>
        <taxon>Candidatus Aramenus</taxon>
    </lineage>
</organism>
<dbReference type="EMBL" id="JZWS02000019">
    <property type="protein sequence ID" value="MCL7344642.1"/>
    <property type="molecule type" value="Genomic_DNA"/>
</dbReference>